<dbReference type="Pfam" id="PF25398">
    <property type="entry name" value="CUX1_N"/>
    <property type="match status" value="1"/>
</dbReference>
<evidence type="ECO:0000256" key="2">
    <source>
        <dbReference type="SAM" id="Coils"/>
    </source>
</evidence>
<evidence type="ECO:0000259" key="3">
    <source>
        <dbReference type="Pfam" id="PF25398"/>
    </source>
</evidence>
<dbReference type="PANTHER" id="PTHR14043">
    <property type="entry name" value="CCAAT DISPLACEMENT PROTEIN-RELATED"/>
    <property type="match status" value="1"/>
</dbReference>
<dbReference type="PANTHER" id="PTHR14043:SF2">
    <property type="entry name" value="HOMEOBOX PROTEIN CUT"/>
    <property type="match status" value="1"/>
</dbReference>
<feature type="coiled-coil region" evidence="2">
    <location>
        <begin position="64"/>
        <end position="91"/>
    </location>
</feature>
<evidence type="ECO:0000313" key="4">
    <source>
        <dbReference type="EMBL" id="OSD06803.1"/>
    </source>
</evidence>
<keyword evidence="1 2" id="KW-0175">Coiled coil</keyword>
<keyword evidence="5" id="KW-1185">Reference proteome</keyword>
<dbReference type="EMBL" id="KZ084089">
    <property type="protein sequence ID" value="OSD06803.1"/>
    <property type="molecule type" value="Genomic_DNA"/>
</dbReference>
<dbReference type="STRING" id="1353009.A0A1Y2J1M4"/>
<sequence>MTAPEQNFSGALSTWKDINLSELQKTLDAQGIEIVENQKESVVGRKALADRTKEFKKIPDEEKLTAFKTLLKAYQTEIDNLTKRAKTAENAFLNVYKVLAEAPDPYPLLEAAVVCRVCWRA</sequence>
<protein>
    <recommendedName>
        <fullName evidence="3">Cux N-terminal domain-containing protein</fullName>
    </recommendedName>
</protein>
<dbReference type="InterPro" id="IPR057476">
    <property type="entry name" value="Cux_N"/>
</dbReference>
<proteinExistence type="predicted"/>
<dbReference type="Proteomes" id="UP000193067">
    <property type="component" value="Unassembled WGS sequence"/>
</dbReference>
<organism evidence="4 5">
    <name type="scientific">Trametes coccinea (strain BRFM310)</name>
    <name type="common">Pycnoporus coccineus</name>
    <dbReference type="NCBI Taxonomy" id="1353009"/>
    <lineage>
        <taxon>Eukaryota</taxon>
        <taxon>Fungi</taxon>
        <taxon>Dikarya</taxon>
        <taxon>Basidiomycota</taxon>
        <taxon>Agaricomycotina</taxon>
        <taxon>Agaricomycetes</taxon>
        <taxon>Polyporales</taxon>
        <taxon>Polyporaceae</taxon>
        <taxon>Trametes</taxon>
    </lineage>
</organism>
<feature type="domain" description="Cux N-terminal" evidence="3">
    <location>
        <begin position="5"/>
        <end position="113"/>
    </location>
</feature>
<reference evidence="4 5" key="1">
    <citation type="journal article" date="2015" name="Biotechnol. Biofuels">
        <title>Enhanced degradation of softwood versus hardwood by the white-rot fungus Pycnoporus coccineus.</title>
        <authorList>
            <person name="Couturier M."/>
            <person name="Navarro D."/>
            <person name="Chevret D."/>
            <person name="Henrissat B."/>
            <person name="Piumi F."/>
            <person name="Ruiz-Duenas F.J."/>
            <person name="Martinez A.T."/>
            <person name="Grigoriev I.V."/>
            <person name="Riley R."/>
            <person name="Lipzen A."/>
            <person name="Berrin J.G."/>
            <person name="Master E.R."/>
            <person name="Rosso M.N."/>
        </authorList>
    </citation>
    <scope>NUCLEOTIDE SEQUENCE [LARGE SCALE GENOMIC DNA]</scope>
    <source>
        <strain evidence="4 5">BRFM310</strain>
    </source>
</reference>
<evidence type="ECO:0000313" key="5">
    <source>
        <dbReference type="Proteomes" id="UP000193067"/>
    </source>
</evidence>
<evidence type="ECO:0000256" key="1">
    <source>
        <dbReference type="ARBA" id="ARBA00023054"/>
    </source>
</evidence>
<dbReference type="AlphaFoldDB" id="A0A1Y2J1M4"/>
<dbReference type="OrthoDB" id="10257567at2759"/>
<name>A0A1Y2J1M4_TRAC3</name>
<gene>
    <name evidence="4" type="ORF">PYCCODRAFT_765523</name>
</gene>
<accession>A0A1Y2J1M4</accession>